<name>A0AB35C106_9GAMM</name>
<dbReference type="EMBL" id="JAGIBU010000001">
    <property type="protein sequence ID" value="MBS7824073.1"/>
    <property type="molecule type" value="Genomic_DNA"/>
</dbReference>
<reference evidence="3" key="1">
    <citation type="submission" date="2021-03" db="EMBL/GenBank/DDBJ databases">
        <title>Identification and antibiotic profiling of Wohlfahrtiimonas chitiniclastica, an underestimated human pathogen.</title>
        <authorList>
            <person name="Kopf A."/>
            <person name="Bunk B."/>
            <person name="Coldewey S."/>
            <person name="Gunzer F."/>
            <person name="Riedel T."/>
            <person name="Schroettner P."/>
        </authorList>
    </citation>
    <scope>NUCLEOTIDE SEQUENCE</scope>
    <source>
        <strain evidence="3">DSM 100917</strain>
    </source>
</reference>
<feature type="domain" description="YcxB-like C-terminal" evidence="2">
    <location>
        <begin position="92"/>
        <end position="149"/>
    </location>
</feature>
<keyword evidence="1" id="KW-1133">Transmembrane helix</keyword>
<evidence type="ECO:0000256" key="1">
    <source>
        <dbReference type="SAM" id="Phobius"/>
    </source>
</evidence>
<comment type="caution">
    <text evidence="3">The sequence shown here is derived from an EMBL/GenBank/DDBJ whole genome shotgun (WGS) entry which is preliminary data.</text>
</comment>
<keyword evidence="1" id="KW-0472">Membrane</keyword>
<evidence type="ECO:0000313" key="4">
    <source>
        <dbReference type="Proteomes" id="UP000680020"/>
    </source>
</evidence>
<dbReference type="AlphaFoldDB" id="A0AB35C106"/>
<dbReference type="InterPro" id="IPR025588">
    <property type="entry name" value="YcxB-like_C"/>
</dbReference>
<dbReference type="Pfam" id="PF14317">
    <property type="entry name" value="YcxB"/>
    <property type="match status" value="1"/>
</dbReference>
<organism evidence="3 4">
    <name type="scientific">Wohlfahrtiimonas chitiniclastica</name>
    <dbReference type="NCBI Taxonomy" id="400946"/>
    <lineage>
        <taxon>Bacteria</taxon>
        <taxon>Pseudomonadati</taxon>
        <taxon>Pseudomonadota</taxon>
        <taxon>Gammaproteobacteria</taxon>
        <taxon>Cardiobacteriales</taxon>
        <taxon>Ignatzschineriaceae</taxon>
        <taxon>Wohlfahrtiimonas</taxon>
    </lineage>
</organism>
<protein>
    <submittedName>
        <fullName evidence="3">YcxB family protein</fullName>
    </submittedName>
</protein>
<accession>A0AB35C106</accession>
<sequence>MEIEVTYIATLEEYYAADEGFRAALKKGSVDLYVQLALIIIAVAFAAIGQYFLGGVIAIVAFLIHQGYVKRWIVRRNFNHIANAGIAETLVFSDNHIVYKCGQVDEVIPWDDYAAYLETEQLLMLFYDSSDHYAIVPKRTLDEASLGNLRGLLSRKLANYGEYNV</sequence>
<evidence type="ECO:0000313" key="3">
    <source>
        <dbReference type="EMBL" id="MBS7824073.1"/>
    </source>
</evidence>
<feature type="transmembrane region" description="Helical" evidence="1">
    <location>
        <begin position="32"/>
        <end position="65"/>
    </location>
</feature>
<proteinExistence type="predicted"/>
<keyword evidence="1" id="KW-0812">Transmembrane</keyword>
<dbReference type="Proteomes" id="UP000680020">
    <property type="component" value="Unassembled WGS sequence"/>
</dbReference>
<evidence type="ECO:0000259" key="2">
    <source>
        <dbReference type="Pfam" id="PF14317"/>
    </source>
</evidence>
<dbReference type="RefSeq" id="WP_094492014.1">
    <property type="nucleotide sequence ID" value="NZ_JAGIBT010000004.1"/>
</dbReference>
<gene>
    <name evidence="3" type="ORF">J7561_02500</name>
</gene>